<sequence>MNASRSIPLALLAAATAVLATACGPTSTTGATGAGSGTAAPGASAPVAGSGSASAPAPASAPAAVSARPAASRSAAPTPPGGKAPAAGGNAGSDSYAWKHPCDPGQVSIQVEYQHGIGDTRRIIVATNHGSAACGLSYYPAVAIADSGSIGSTSHPARFATPKVPGGLGGAPYTPIHAGSSLYAVLDLDPGHTTSGAVRGYDELDVKAADFMPDAATTNHPVKAQPGNSGNPYVKAPVLSLYRSSIADAVAQVGNLADFE</sequence>
<name>A0ABV6WVB2_9ACTN</name>
<dbReference type="RefSeq" id="WP_380549014.1">
    <property type="nucleotide sequence ID" value="NZ_JBHEZY010000001.1"/>
</dbReference>
<gene>
    <name evidence="4" type="ORF">ACEZDB_04870</name>
</gene>
<keyword evidence="2" id="KW-0732">Signal</keyword>
<feature type="chain" id="PRO_5045887641" evidence="2">
    <location>
        <begin position="21"/>
        <end position="260"/>
    </location>
</feature>
<organism evidence="4 5">
    <name type="scientific">Streptacidiphilus alkalitolerans</name>
    <dbReference type="NCBI Taxonomy" id="3342712"/>
    <lineage>
        <taxon>Bacteria</taxon>
        <taxon>Bacillati</taxon>
        <taxon>Actinomycetota</taxon>
        <taxon>Actinomycetes</taxon>
        <taxon>Kitasatosporales</taxon>
        <taxon>Streptomycetaceae</taxon>
        <taxon>Streptacidiphilus</taxon>
    </lineage>
</organism>
<evidence type="ECO:0000256" key="1">
    <source>
        <dbReference type="SAM" id="MobiDB-lite"/>
    </source>
</evidence>
<feature type="compositionally biased region" description="Low complexity" evidence="1">
    <location>
        <begin position="30"/>
        <end position="76"/>
    </location>
</feature>
<dbReference type="Pfam" id="PF14016">
    <property type="entry name" value="DUF4232"/>
    <property type="match status" value="1"/>
</dbReference>
<feature type="domain" description="DUF4232" evidence="3">
    <location>
        <begin position="102"/>
        <end position="223"/>
    </location>
</feature>
<evidence type="ECO:0000313" key="5">
    <source>
        <dbReference type="Proteomes" id="UP001592530"/>
    </source>
</evidence>
<feature type="region of interest" description="Disordered" evidence="1">
    <location>
        <begin position="30"/>
        <end position="99"/>
    </location>
</feature>
<accession>A0ABV6WVB2</accession>
<proteinExistence type="predicted"/>
<dbReference type="PROSITE" id="PS51257">
    <property type="entry name" value="PROKAR_LIPOPROTEIN"/>
    <property type="match status" value="1"/>
</dbReference>
<reference evidence="4 5" key="1">
    <citation type="submission" date="2024-09" db="EMBL/GenBank/DDBJ databases">
        <authorList>
            <person name="Lee S.D."/>
        </authorList>
    </citation>
    <scope>NUCLEOTIDE SEQUENCE [LARGE SCALE GENOMIC DNA]</scope>
    <source>
        <strain evidence="4 5">N1-3</strain>
    </source>
</reference>
<dbReference type="Proteomes" id="UP001592530">
    <property type="component" value="Unassembled WGS sequence"/>
</dbReference>
<protein>
    <submittedName>
        <fullName evidence="4">DUF4232 domain-containing protein</fullName>
    </submittedName>
</protein>
<feature type="signal peptide" evidence="2">
    <location>
        <begin position="1"/>
        <end position="20"/>
    </location>
</feature>
<evidence type="ECO:0000256" key="2">
    <source>
        <dbReference type="SAM" id="SignalP"/>
    </source>
</evidence>
<evidence type="ECO:0000313" key="4">
    <source>
        <dbReference type="EMBL" id="MFC1429990.1"/>
    </source>
</evidence>
<evidence type="ECO:0000259" key="3">
    <source>
        <dbReference type="Pfam" id="PF14016"/>
    </source>
</evidence>
<comment type="caution">
    <text evidence="4">The sequence shown here is derived from an EMBL/GenBank/DDBJ whole genome shotgun (WGS) entry which is preliminary data.</text>
</comment>
<dbReference type="EMBL" id="JBHEZY010000001">
    <property type="protein sequence ID" value="MFC1429990.1"/>
    <property type="molecule type" value="Genomic_DNA"/>
</dbReference>
<dbReference type="InterPro" id="IPR025326">
    <property type="entry name" value="DUF4232"/>
</dbReference>